<dbReference type="Pfam" id="PF09288">
    <property type="entry name" value="UBA_3"/>
    <property type="match status" value="1"/>
</dbReference>
<dbReference type="SUPFAM" id="SSF46934">
    <property type="entry name" value="UBA-like"/>
    <property type="match status" value="1"/>
</dbReference>
<evidence type="ECO:0000256" key="7">
    <source>
        <dbReference type="PROSITE-ProRule" id="PRU10133"/>
    </source>
</evidence>
<accession>A0A0F7ZQE6</accession>
<evidence type="ECO:0000259" key="9">
    <source>
        <dbReference type="PROSITE" id="PS50127"/>
    </source>
</evidence>
<keyword evidence="11" id="KW-1185">Reference proteome</keyword>
<keyword evidence="2 8" id="KW-0833">Ubl conjugation pathway</keyword>
<evidence type="ECO:0000313" key="11">
    <source>
        <dbReference type="Proteomes" id="UP000054481"/>
    </source>
</evidence>
<evidence type="ECO:0000256" key="4">
    <source>
        <dbReference type="ARBA" id="ARBA00041569"/>
    </source>
</evidence>
<name>A0A0F7ZQE6_9HYPO</name>
<dbReference type="GO" id="GO:0036503">
    <property type="term" value="P:ERAD pathway"/>
    <property type="evidence" value="ECO:0007669"/>
    <property type="project" value="EnsemblFungi"/>
</dbReference>
<dbReference type="AlphaFoldDB" id="A0A0F7ZQE6"/>
<dbReference type="Proteomes" id="UP000054481">
    <property type="component" value="Unassembled WGS sequence"/>
</dbReference>
<keyword evidence="8" id="KW-0067">ATP-binding</keyword>
<dbReference type="InterPro" id="IPR023313">
    <property type="entry name" value="UBQ-conjugating_AS"/>
</dbReference>
<dbReference type="GO" id="GO:0004842">
    <property type="term" value="F:ubiquitin-protein transferase activity"/>
    <property type="evidence" value="ECO:0007669"/>
    <property type="project" value="EnsemblFungi"/>
</dbReference>
<proteinExistence type="inferred from homology"/>
<dbReference type="SMART" id="SM00212">
    <property type="entry name" value="UBCc"/>
    <property type="match status" value="1"/>
</dbReference>
<keyword evidence="8" id="KW-0547">Nucleotide-binding</keyword>
<sequence length="249" mass="27620">MTSSRDRRIAKELADIQADRDNSGVYAAPVDGVNLIHLKGTIPAPPETPYAGGTYEIDIQIPDNYPFKSPVMRFITRIWHPNVSSQTGAICLDTLGSGWSPVQTIKTALLSLRMLLESPNPKDPQDAEVARMLVENPEQFAIVAQDWAVRHAGAAKQDTDVKKWMKKNVKETSPQAADVNRHVSSAIRIIPVYKGYSKDLVDRFVSMGFDVDAVVDAFLYVGIDRNNGQDYELEEAYMGDITARLLGEQ</sequence>
<dbReference type="GO" id="GO:0006511">
    <property type="term" value="P:ubiquitin-dependent protein catabolic process"/>
    <property type="evidence" value="ECO:0007669"/>
    <property type="project" value="EnsemblFungi"/>
</dbReference>
<dbReference type="GO" id="GO:0016050">
    <property type="term" value="P:vesicle organization"/>
    <property type="evidence" value="ECO:0007669"/>
    <property type="project" value="EnsemblFungi"/>
</dbReference>
<dbReference type="CDD" id="cd23800">
    <property type="entry name" value="UBCc_UBE2K"/>
    <property type="match status" value="1"/>
</dbReference>
<dbReference type="Gene3D" id="3.10.110.10">
    <property type="entry name" value="Ubiquitin Conjugating Enzyme"/>
    <property type="match status" value="1"/>
</dbReference>
<reference evidence="10 11" key="1">
    <citation type="journal article" date="2014" name="Genome Biol. Evol.">
        <title>Comparative genomics and transcriptomics analyses reveal divergent lifestyle features of nematode endoparasitic fungus Hirsutella minnesotensis.</title>
        <authorList>
            <person name="Lai Y."/>
            <person name="Liu K."/>
            <person name="Zhang X."/>
            <person name="Zhang X."/>
            <person name="Li K."/>
            <person name="Wang N."/>
            <person name="Shu C."/>
            <person name="Wu Y."/>
            <person name="Wang C."/>
            <person name="Bushley K.E."/>
            <person name="Xiang M."/>
            <person name="Liu X."/>
        </authorList>
    </citation>
    <scope>NUCLEOTIDE SEQUENCE [LARGE SCALE GENOMIC DNA]</scope>
    <source>
        <strain evidence="10 11">3608</strain>
    </source>
</reference>
<dbReference type="GO" id="GO:0005524">
    <property type="term" value="F:ATP binding"/>
    <property type="evidence" value="ECO:0007669"/>
    <property type="project" value="UniProtKB-UniRule"/>
</dbReference>
<dbReference type="InterPro" id="IPR015368">
    <property type="entry name" value="UBA_C_fun"/>
</dbReference>
<evidence type="ECO:0000313" key="10">
    <source>
        <dbReference type="EMBL" id="KJZ77115.1"/>
    </source>
</evidence>
<protein>
    <recommendedName>
        <fullName evidence="3">Ubiquitin-conjugating enzyme E2 2</fullName>
    </recommendedName>
    <alternativeName>
        <fullName evidence="5">E2 ubiquitin-conjugating enzyme 2</fullName>
    </alternativeName>
    <alternativeName>
        <fullName evidence="6">Ubiquitin carrier protein UBC2</fullName>
    </alternativeName>
    <alternativeName>
        <fullName evidence="4">Ubiquitin-protein ligase UBC2</fullName>
    </alternativeName>
</protein>
<evidence type="ECO:0000256" key="5">
    <source>
        <dbReference type="ARBA" id="ARBA00042179"/>
    </source>
</evidence>
<dbReference type="PROSITE" id="PS00183">
    <property type="entry name" value="UBC_1"/>
    <property type="match status" value="1"/>
</dbReference>
<evidence type="ECO:0000256" key="1">
    <source>
        <dbReference type="ARBA" id="ARBA00022679"/>
    </source>
</evidence>
<keyword evidence="1" id="KW-0808">Transferase</keyword>
<dbReference type="GO" id="GO:0070628">
    <property type="term" value="F:proteasome binding"/>
    <property type="evidence" value="ECO:0007669"/>
    <property type="project" value="EnsemblFungi"/>
</dbReference>
<organism evidence="10 11">
    <name type="scientific">Hirsutella minnesotensis 3608</name>
    <dbReference type="NCBI Taxonomy" id="1043627"/>
    <lineage>
        <taxon>Eukaryota</taxon>
        <taxon>Fungi</taxon>
        <taxon>Dikarya</taxon>
        <taxon>Ascomycota</taxon>
        <taxon>Pezizomycotina</taxon>
        <taxon>Sordariomycetes</taxon>
        <taxon>Hypocreomycetidae</taxon>
        <taxon>Hypocreales</taxon>
        <taxon>Ophiocordycipitaceae</taxon>
        <taxon>Hirsutella</taxon>
    </lineage>
</organism>
<evidence type="ECO:0000256" key="6">
    <source>
        <dbReference type="ARBA" id="ARBA00042190"/>
    </source>
</evidence>
<comment type="similarity">
    <text evidence="8">Belongs to the ubiquitin-conjugating enzyme family.</text>
</comment>
<evidence type="ECO:0000256" key="2">
    <source>
        <dbReference type="ARBA" id="ARBA00022786"/>
    </source>
</evidence>
<dbReference type="InterPro" id="IPR016135">
    <property type="entry name" value="UBQ-conjugating_enzyme/RWD"/>
</dbReference>
<feature type="active site" description="Glycyl thioester intermediate" evidence="7">
    <location>
        <position position="91"/>
    </location>
</feature>
<evidence type="ECO:0000256" key="3">
    <source>
        <dbReference type="ARBA" id="ARBA00039884"/>
    </source>
</evidence>
<dbReference type="PANTHER" id="PTHR24067">
    <property type="entry name" value="UBIQUITIN-CONJUGATING ENZYME E2"/>
    <property type="match status" value="1"/>
</dbReference>
<feature type="domain" description="UBC core" evidence="9">
    <location>
        <begin position="4"/>
        <end position="153"/>
    </location>
</feature>
<dbReference type="InterPro" id="IPR009060">
    <property type="entry name" value="UBA-like_sf"/>
</dbReference>
<dbReference type="SUPFAM" id="SSF54495">
    <property type="entry name" value="UBC-like"/>
    <property type="match status" value="1"/>
</dbReference>
<dbReference type="InterPro" id="IPR000608">
    <property type="entry name" value="UBC"/>
</dbReference>
<dbReference type="InterPro" id="IPR050113">
    <property type="entry name" value="Ub_conjugating_enzyme"/>
</dbReference>
<evidence type="ECO:0000256" key="8">
    <source>
        <dbReference type="RuleBase" id="RU362109"/>
    </source>
</evidence>
<dbReference type="PROSITE" id="PS50127">
    <property type="entry name" value="UBC_2"/>
    <property type="match status" value="1"/>
</dbReference>
<dbReference type="EMBL" id="KQ030508">
    <property type="protein sequence ID" value="KJZ77115.1"/>
    <property type="molecule type" value="Genomic_DNA"/>
</dbReference>
<gene>
    <name evidence="10" type="ORF">HIM_03436</name>
</gene>
<dbReference type="Pfam" id="PF00179">
    <property type="entry name" value="UQ_con"/>
    <property type="match status" value="1"/>
</dbReference>
<dbReference type="CDD" id="cd14311">
    <property type="entry name" value="UBA_II_E2_UBC1"/>
    <property type="match status" value="1"/>
</dbReference>
<dbReference type="OrthoDB" id="9993688at2759"/>